<dbReference type="EMBL" id="ADBL01001888">
    <property type="status" value="NOT_ANNOTATED_CDS"/>
    <property type="molecule type" value="Genomic_DNA"/>
</dbReference>
<reference evidence="4" key="4">
    <citation type="journal article" date="2015" name="G3 (Bethesda)">
        <title>Genome sequences of three phytopathogenic species of the Magnaporthaceae family of fungi.</title>
        <authorList>
            <person name="Okagaki L.H."/>
            <person name="Nunes C.C."/>
            <person name="Sailsbery J."/>
            <person name="Clay B."/>
            <person name="Brown D."/>
            <person name="John T."/>
            <person name="Oh Y."/>
            <person name="Young N."/>
            <person name="Fitzgerald M."/>
            <person name="Haas B.J."/>
            <person name="Zeng Q."/>
            <person name="Young S."/>
            <person name="Adiconis X."/>
            <person name="Fan L."/>
            <person name="Levin J.Z."/>
            <person name="Mitchell T.K."/>
            <person name="Okubara P.A."/>
            <person name="Farman M.L."/>
            <person name="Kohn L.M."/>
            <person name="Birren B."/>
            <person name="Ma L.-J."/>
            <person name="Dean R.A."/>
        </authorList>
    </citation>
    <scope>NUCLEOTIDE SEQUENCE</scope>
    <source>
        <strain evidence="4">ATCC 64411 / 73-15</strain>
    </source>
</reference>
<dbReference type="Pfam" id="PF00931">
    <property type="entry name" value="NB-ARC"/>
    <property type="match status" value="1"/>
</dbReference>
<dbReference type="InterPro" id="IPR003593">
    <property type="entry name" value="AAA+_ATPase"/>
</dbReference>
<dbReference type="Pfam" id="PF13374">
    <property type="entry name" value="TPR_10"/>
    <property type="match status" value="3"/>
</dbReference>
<dbReference type="InterPro" id="IPR011990">
    <property type="entry name" value="TPR-like_helical_dom_sf"/>
</dbReference>
<dbReference type="OMA" id="TTYHAQG"/>
<feature type="compositionally biased region" description="Polar residues" evidence="1">
    <location>
        <begin position="23"/>
        <end position="35"/>
    </location>
</feature>
<evidence type="ECO:0000313" key="5">
    <source>
        <dbReference type="Proteomes" id="UP000011715"/>
    </source>
</evidence>
<dbReference type="SUPFAM" id="SSF48452">
    <property type="entry name" value="TPR-like"/>
    <property type="match status" value="2"/>
</dbReference>
<evidence type="ECO:0000313" key="4">
    <source>
        <dbReference type="EnsemblFungi" id="MAPG_07779T0"/>
    </source>
</evidence>
<dbReference type="AlphaFoldDB" id="A0A0C4E5K7"/>
<organism evidence="4 5">
    <name type="scientific">Magnaporthiopsis poae (strain ATCC 64411 / 73-15)</name>
    <name type="common">Kentucky bluegrass fungus</name>
    <name type="synonym">Magnaporthe poae</name>
    <dbReference type="NCBI Taxonomy" id="644358"/>
    <lineage>
        <taxon>Eukaryota</taxon>
        <taxon>Fungi</taxon>
        <taxon>Dikarya</taxon>
        <taxon>Ascomycota</taxon>
        <taxon>Pezizomycotina</taxon>
        <taxon>Sordariomycetes</taxon>
        <taxon>Sordariomycetidae</taxon>
        <taxon>Magnaporthales</taxon>
        <taxon>Magnaporthaceae</taxon>
        <taxon>Magnaporthiopsis</taxon>
    </lineage>
</organism>
<dbReference type="Gene3D" id="3.40.50.300">
    <property type="entry name" value="P-loop containing nucleotide triphosphate hydrolases"/>
    <property type="match status" value="2"/>
</dbReference>
<reference evidence="3" key="3">
    <citation type="submission" date="2011-03" db="EMBL/GenBank/DDBJ databases">
        <title>Annotation of Magnaporthe poae ATCC 64411.</title>
        <authorList>
            <person name="Ma L.-J."/>
            <person name="Dead R."/>
            <person name="Young S.K."/>
            <person name="Zeng Q."/>
            <person name="Gargeya S."/>
            <person name="Fitzgerald M."/>
            <person name="Haas B."/>
            <person name="Abouelleil A."/>
            <person name="Alvarado L."/>
            <person name="Arachchi H.M."/>
            <person name="Berlin A."/>
            <person name="Brown A."/>
            <person name="Chapman S.B."/>
            <person name="Chen Z."/>
            <person name="Dunbar C."/>
            <person name="Freedman E."/>
            <person name="Gearin G."/>
            <person name="Gellesch M."/>
            <person name="Goldberg J."/>
            <person name="Griggs A."/>
            <person name="Gujja S."/>
            <person name="Heiman D."/>
            <person name="Howarth C."/>
            <person name="Larson L."/>
            <person name="Lui A."/>
            <person name="MacDonald P.J.P."/>
            <person name="Mehta T."/>
            <person name="Montmayeur A."/>
            <person name="Murphy C."/>
            <person name="Neiman D."/>
            <person name="Pearson M."/>
            <person name="Priest M."/>
            <person name="Roberts A."/>
            <person name="Saif S."/>
            <person name="Shea T."/>
            <person name="Shenoy N."/>
            <person name="Sisk P."/>
            <person name="Stolte C."/>
            <person name="Sykes S."/>
            <person name="Yandava C."/>
            <person name="Wortman J."/>
            <person name="Nusbaum C."/>
            <person name="Birren B."/>
        </authorList>
    </citation>
    <scope>NUCLEOTIDE SEQUENCE</scope>
    <source>
        <strain evidence="3">ATCC 64411</strain>
    </source>
</reference>
<proteinExistence type="predicted"/>
<feature type="region of interest" description="Disordered" evidence="1">
    <location>
        <begin position="22"/>
        <end position="41"/>
    </location>
</feature>
<dbReference type="EnsemblFungi" id="MAPG_07779T0">
    <property type="protein sequence ID" value="MAPG_07779T0"/>
    <property type="gene ID" value="MAPG_07779"/>
</dbReference>
<reference evidence="4" key="5">
    <citation type="submission" date="2015-06" db="UniProtKB">
        <authorList>
            <consortium name="EnsemblFungi"/>
        </authorList>
    </citation>
    <scope>IDENTIFICATION</scope>
    <source>
        <strain evidence="4">ATCC 64411</strain>
    </source>
</reference>
<dbReference type="Proteomes" id="UP000011715">
    <property type="component" value="Unassembled WGS sequence"/>
</dbReference>
<dbReference type="InterPro" id="IPR027417">
    <property type="entry name" value="P-loop_NTPase"/>
</dbReference>
<name>A0A0C4E5K7_MAGP6</name>
<dbReference type="Gene3D" id="1.25.40.10">
    <property type="entry name" value="Tetratricopeptide repeat domain"/>
    <property type="match status" value="2"/>
</dbReference>
<feature type="region of interest" description="Disordered" evidence="1">
    <location>
        <begin position="47"/>
        <end position="69"/>
    </location>
</feature>
<dbReference type="VEuPathDB" id="FungiDB:MAPG_07779"/>
<gene>
    <name evidence="3" type="ORF">MAPG_07779</name>
</gene>
<evidence type="ECO:0000259" key="2">
    <source>
        <dbReference type="SMART" id="SM00382"/>
    </source>
</evidence>
<dbReference type="STRING" id="644358.A0A0C4E5K7"/>
<protein>
    <recommendedName>
        <fullName evidence="2">AAA+ ATPase domain-containing protein</fullName>
    </recommendedName>
</protein>
<reference evidence="3" key="1">
    <citation type="submission" date="2010-05" db="EMBL/GenBank/DDBJ databases">
        <title>The Genome Sequence of Magnaporthe poae strain ATCC 64411.</title>
        <authorList>
            <consortium name="The Broad Institute Genome Sequencing Platform"/>
            <consortium name="Broad Institute Genome Sequencing Center for Infectious Disease"/>
            <person name="Ma L.-J."/>
            <person name="Dead R."/>
            <person name="Young S."/>
            <person name="Zeng Q."/>
            <person name="Koehrsen M."/>
            <person name="Alvarado L."/>
            <person name="Berlin A."/>
            <person name="Chapman S.B."/>
            <person name="Chen Z."/>
            <person name="Freedman E."/>
            <person name="Gellesch M."/>
            <person name="Goldberg J."/>
            <person name="Griggs A."/>
            <person name="Gujja S."/>
            <person name="Heilman E.R."/>
            <person name="Heiman D."/>
            <person name="Hepburn T."/>
            <person name="Howarth C."/>
            <person name="Jen D."/>
            <person name="Larson L."/>
            <person name="Mehta T."/>
            <person name="Neiman D."/>
            <person name="Pearson M."/>
            <person name="Roberts A."/>
            <person name="Saif S."/>
            <person name="Shea T."/>
            <person name="Shenoy N."/>
            <person name="Sisk P."/>
            <person name="Stolte C."/>
            <person name="Sykes S."/>
            <person name="Walk T."/>
            <person name="White J."/>
            <person name="Yandava C."/>
            <person name="Haas B."/>
            <person name="Nusbaum C."/>
            <person name="Birren B."/>
        </authorList>
    </citation>
    <scope>NUCLEOTIDE SEQUENCE</scope>
    <source>
        <strain evidence="3">ATCC 64411</strain>
    </source>
</reference>
<feature type="domain" description="AAA+ ATPase" evidence="2">
    <location>
        <begin position="112"/>
        <end position="272"/>
    </location>
</feature>
<dbReference type="NCBIfam" id="NF040586">
    <property type="entry name" value="FxSxx_TPR"/>
    <property type="match status" value="1"/>
</dbReference>
<dbReference type="GO" id="GO:0043531">
    <property type="term" value="F:ADP binding"/>
    <property type="evidence" value="ECO:0007669"/>
    <property type="project" value="InterPro"/>
</dbReference>
<dbReference type="SUPFAM" id="SSF52540">
    <property type="entry name" value="P-loop containing nucleoside triphosphate hydrolases"/>
    <property type="match status" value="2"/>
</dbReference>
<dbReference type="PANTHER" id="PTHR46082:SF6">
    <property type="entry name" value="AAA+ ATPASE DOMAIN-CONTAINING PROTEIN-RELATED"/>
    <property type="match status" value="1"/>
</dbReference>
<keyword evidence="5" id="KW-1185">Reference proteome</keyword>
<reference evidence="5" key="2">
    <citation type="submission" date="2010-05" db="EMBL/GenBank/DDBJ databases">
        <title>The genome sequence of Magnaporthe poae strain ATCC 64411.</title>
        <authorList>
            <person name="Ma L.-J."/>
            <person name="Dead R."/>
            <person name="Young S."/>
            <person name="Zeng Q."/>
            <person name="Koehrsen M."/>
            <person name="Alvarado L."/>
            <person name="Berlin A."/>
            <person name="Chapman S.B."/>
            <person name="Chen Z."/>
            <person name="Freedman E."/>
            <person name="Gellesch M."/>
            <person name="Goldberg J."/>
            <person name="Griggs A."/>
            <person name="Gujja S."/>
            <person name="Heilman E.R."/>
            <person name="Heiman D."/>
            <person name="Hepburn T."/>
            <person name="Howarth C."/>
            <person name="Jen D."/>
            <person name="Larson L."/>
            <person name="Mehta T."/>
            <person name="Neiman D."/>
            <person name="Pearson M."/>
            <person name="Roberts A."/>
            <person name="Saif S."/>
            <person name="Shea T."/>
            <person name="Shenoy N."/>
            <person name="Sisk P."/>
            <person name="Stolte C."/>
            <person name="Sykes S."/>
            <person name="Walk T."/>
            <person name="White J."/>
            <person name="Yandava C."/>
            <person name="Haas B."/>
            <person name="Nusbaum C."/>
            <person name="Birren B."/>
        </authorList>
    </citation>
    <scope>NUCLEOTIDE SEQUENCE [LARGE SCALE GENOMIC DNA]</scope>
    <source>
        <strain evidence="5">ATCC 64411 / 73-15</strain>
    </source>
</reference>
<dbReference type="PANTHER" id="PTHR46082">
    <property type="entry name" value="ATP/GTP-BINDING PROTEIN-RELATED"/>
    <property type="match status" value="1"/>
</dbReference>
<dbReference type="eggNOG" id="KOG1840">
    <property type="taxonomic scope" value="Eukaryota"/>
</dbReference>
<dbReference type="Pfam" id="PF13424">
    <property type="entry name" value="TPR_12"/>
    <property type="match status" value="2"/>
</dbReference>
<dbReference type="EMBL" id="GL876972">
    <property type="protein sequence ID" value="KLU88796.1"/>
    <property type="molecule type" value="Genomic_DNA"/>
</dbReference>
<dbReference type="SMART" id="SM00382">
    <property type="entry name" value="AAA"/>
    <property type="match status" value="2"/>
</dbReference>
<evidence type="ECO:0000256" key="1">
    <source>
        <dbReference type="SAM" id="MobiDB-lite"/>
    </source>
</evidence>
<feature type="domain" description="AAA+ ATPase" evidence="2">
    <location>
        <begin position="369"/>
        <end position="490"/>
    </location>
</feature>
<dbReference type="OrthoDB" id="427518at2759"/>
<dbReference type="InterPro" id="IPR053137">
    <property type="entry name" value="NLR-like"/>
</dbReference>
<accession>A0A0C4E5K7</accession>
<dbReference type="InterPro" id="IPR002182">
    <property type="entry name" value="NB-ARC"/>
</dbReference>
<evidence type="ECO:0000313" key="3">
    <source>
        <dbReference type="EMBL" id="KLU88796.1"/>
    </source>
</evidence>
<sequence>MMLSLDLMAVVDGEFEDIDAESSTDVVEGASSKQASGHRLQAKHDDLPLDFQGTPEWGTPEGSPPASTRMSHVTALDDLGDGKRSTISPFRDPNFVDRASILDQLRKRCAEAAGRVALVGLGGIGKSQLAIEFAHQIVEQTAETWVFWIHAGTQVRVEEGFRAIADAAKLPSRDQPGADIPQLVCSWLSNKRSDPWIIILDGADDGNVFYAGSDDRKGKPLASYLPQSPNGSIVATTRNRDLAYRLTGSHKNTIEVGPMDLQDALLLLKKKLGPPSDPATAKDLVQALGCIPLAISQAAAYIQTRAPISSVEKYLADFRAVHVGDRIHLPAENAARKSHRVIPFGRNQNFVARSSIFTQLETLLPPSAGPKGAALWGRGGFGKTQIALEYAWRRAEDPACSVFWVHAGDEATFAQSYKKIAEELGLEDFEGERLLEEVKMRIQAEPCWVLVLDNADSLGLFGVGQASTTSLRGFIPHAATGTVLWISRDEMVGRLVGSPQAIKVARMTEEEAIILLQTVQSKVVGDDINDAKALLSELDWLPLAISQAAEYLWETDTSIKEYFPKLRDGKRRWKVLKQAQFGRYRRENVPNSILGTWAISIEQIRSESSMAYNILHVQAFLDNENIPFELIQEAATLGDGDGAGDEDVRKAVTRLEHFSFFTKRPDGFVYDMHKLVQEAARYSLRREDAAHFARAAVQVMAGLFPERQGLWDACEKYLVHAQRTGKWAEPFGQAAETSALLTRISDYLYDRGRWREKEPVDVKAYELRKKALGETHPHTIRSMATLATTYFARGKYGDGEKISIEMLALQRKVLGDKHPSTIRNMAGLATAYHSQKRYGGAGGVEVEVLALRRDVLGDKHPETIQSMAALAATYHNQKKYDNAKKINVEMLALLREMLGDKHAVTIWSMAKLATTDHSQEKYNVAREISIEVLALRRGVLGERHPDTIRAMTELAAIYHSQGRHDVAEKMHQDALALRREVLGVNHPDTLLSMHYLAQARYMLGREEVAAEMMVECCRQQRVVLGADHPHTRESECELRSWKGAASEGAEHIGKERPSGASTILDRFVRVPRFPTK</sequence>